<keyword evidence="3" id="KW-1185">Reference proteome</keyword>
<comment type="caution">
    <text evidence="2">The sequence shown here is derived from an EMBL/GenBank/DDBJ whole genome shotgun (WGS) entry which is preliminary data.</text>
</comment>
<evidence type="ECO:0000259" key="1">
    <source>
        <dbReference type="Pfam" id="PF13336"/>
    </source>
</evidence>
<dbReference type="EMBL" id="ARYM01000005">
    <property type="protein sequence ID" value="KCZ99398.1"/>
    <property type="molecule type" value="Genomic_DNA"/>
</dbReference>
<dbReference type="STRING" id="1280954.HPO_05662"/>
<dbReference type="GO" id="GO:0006083">
    <property type="term" value="P:acetate metabolic process"/>
    <property type="evidence" value="ECO:0007669"/>
    <property type="project" value="InterPro"/>
</dbReference>
<protein>
    <recommendedName>
        <fullName evidence="1">Acetyl-CoA hydrolase/transferase C-terminal domain-containing protein</fullName>
    </recommendedName>
</protein>
<evidence type="ECO:0000313" key="3">
    <source>
        <dbReference type="Proteomes" id="UP000027100"/>
    </source>
</evidence>
<dbReference type="PATRIC" id="fig|1280954.3.peg.1155"/>
<sequence length="630" mass="67796">MTGTPFFSETTLPARHTSAEACARAVIERVGKDVRLALPLGLGKANRLTNALYDIAKADPSVKLTIFTALTLVRPKLGAGLPAQFGGPVVERLFGDYPDLTYAVDRARGALPPNVQVEEFFLATGTLLNNAYAQRHYNSVNYTHAMRRIVSARVNVIGQMIAAQDGRYSLSCNTDITLDLIPELQRQTGRESFVVVGEINDRLPFMTNDAEVPASEFDMLLDGGGYDLAGLPAAQVDLLSHAIGLRAARLVKDGGTLQIGIGSLGDGAAQSVRLRHLDPPAFNAVLGALPGPAGPVEEGGDGAFEQGLYGCTEMFTQGMLELLRAGIFTRRVREGSAVTIDGGFYLGPQSFYQALREAGPDLLAAINMTSVADVNALYGNEAARRRERVHARFINIAMKATCLGAVISDALEDGRVVSGVGGQYNFVAQAHELEGARSIILVKAVREAGGKVESNIVWSYGHTTVPRHLRDIIITEYGVADLRGKTDEECVRAMLAITDARFLDGLVREAIAAKKLPANFTVPAAWRGNTPETVRRTLAPHAANLPAYPFGSELTEVERELAPALTYLSAQMAAPMKRARFILGALFAGPEKTAEAAFRPHLERLSLAAPASWKERLTQKLVLQALAKTR</sequence>
<dbReference type="eggNOG" id="COG0427">
    <property type="taxonomic scope" value="Bacteria"/>
</dbReference>
<feature type="domain" description="Acetyl-CoA hydrolase/transferase C-terminal" evidence="1">
    <location>
        <begin position="347"/>
        <end position="510"/>
    </location>
</feature>
<proteinExistence type="predicted"/>
<dbReference type="SUPFAM" id="SSF100950">
    <property type="entry name" value="NagB/RpiA/CoA transferase-like"/>
    <property type="match status" value="1"/>
</dbReference>
<dbReference type="Gene3D" id="3.40.1080.20">
    <property type="entry name" value="Acetyl-CoA hydrolase/transferase C-terminal domain"/>
    <property type="match status" value="1"/>
</dbReference>
<gene>
    <name evidence="2" type="ORF">HPO_05662</name>
</gene>
<dbReference type="GO" id="GO:0008775">
    <property type="term" value="F:acetate CoA-transferase activity"/>
    <property type="evidence" value="ECO:0007669"/>
    <property type="project" value="InterPro"/>
</dbReference>
<dbReference type="InterPro" id="IPR026888">
    <property type="entry name" value="AcetylCoA_hyd_C"/>
</dbReference>
<accession>A0A062VAM5</accession>
<evidence type="ECO:0000313" key="2">
    <source>
        <dbReference type="EMBL" id="KCZ99398.1"/>
    </source>
</evidence>
<dbReference type="OrthoDB" id="9801795at2"/>
<organism evidence="2 3">
    <name type="scientific">Hyphomonas polymorpha PS728</name>
    <dbReference type="NCBI Taxonomy" id="1280954"/>
    <lineage>
        <taxon>Bacteria</taxon>
        <taxon>Pseudomonadati</taxon>
        <taxon>Pseudomonadota</taxon>
        <taxon>Alphaproteobacteria</taxon>
        <taxon>Hyphomonadales</taxon>
        <taxon>Hyphomonadaceae</taxon>
        <taxon>Hyphomonas</taxon>
    </lineage>
</organism>
<dbReference type="AlphaFoldDB" id="A0A062VAM5"/>
<dbReference type="PANTHER" id="PTHR21432">
    <property type="entry name" value="ACETYL-COA HYDROLASE-RELATED"/>
    <property type="match status" value="1"/>
</dbReference>
<dbReference type="PANTHER" id="PTHR21432:SF20">
    <property type="entry name" value="ACETYL-COA HYDROLASE"/>
    <property type="match status" value="1"/>
</dbReference>
<reference evidence="2 3" key="1">
    <citation type="journal article" date="2014" name="Antonie Van Leeuwenhoek">
        <title>Hyphomonas beringensis sp. nov. and Hyphomonas chukchiensis sp. nov., isolated from surface seawater of the Bering Sea and Chukchi Sea.</title>
        <authorList>
            <person name="Li C."/>
            <person name="Lai Q."/>
            <person name="Li G."/>
            <person name="Dong C."/>
            <person name="Wang J."/>
            <person name="Liao Y."/>
            <person name="Shao Z."/>
        </authorList>
    </citation>
    <scope>NUCLEOTIDE SEQUENCE [LARGE SCALE GENOMIC DNA]</scope>
    <source>
        <strain evidence="2 3">PS728</strain>
    </source>
</reference>
<name>A0A062VAM5_9PROT</name>
<dbReference type="InterPro" id="IPR037171">
    <property type="entry name" value="NagB/RpiA_transferase-like"/>
</dbReference>
<dbReference type="Pfam" id="PF13336">
    <property type="entry name" value="AcetylCoA_hyd_C"/>
    <property type="match status" value="1"/>
</dbReference>
<dbReference type="InterPro" id="IPR038460">
    <property type="entry name" value="AcetylCoA_hyd_C_sf"/>
</dbReference>
<dbReference type="Proteomes" id="UP000027100">
    <property type="component" value="Unassembled WGS sequence"/>
</dbReference>
<dbReference type="InterPro" id="IPR046433">
    <property type="entry name" value="ActCoA_hydro"/>
</dbReference>
<dbReference type="RefSeq" id="WP_051612332.1">
    <property type="nucleotide sequence ID" value="NZ_ARYM01000005.1"/>
</dbReference>
<dbReference type="Gene3D" id="3.40.1080.10">
    <property type="entry name" value="Glutaconate Coenzyme A-transferase"/>
    <property type="match status" value="1"/>
</dbReference>